<keyword evidence="4" id="KW-0998">Cell outer membrane</keyword>
<dbReference type="Gene3D" id="3.30.1330.60">
    <property type="entry name" value="OmpA-like domain"/>
    <property type="match status" value="1"/>
</dbReference>
<dbReference type="InterPro" id="IPR003367">
    <property type="entry name" value="Thrombospondin_3-like_rpt"/>
</dbReference>
<dbReference type="GO" id="GO:0009279">
    <property type="term" value="C:cell outer membrane"/>
    <property type="evidence" value="ECO:0007669"/>
    <property type="project" value="UniProtKB-SubCell"/>
</dbReference>
<dbReference type="OrthoDB" id="9805336at2"/>
<dbReference type="SUPFAM" id="SSF103647">
    <property type="entry name" value="TSP type-3 repeat"/>
    <property type="match status" value="2"/>
</dbReference>
<evidence type="ECO:0000256" key="2">
    <source>
        <dbReference type="ARBA" id="ARBA00022729"/>
    </source>
</evidence>
<dbReference type="InterPro" id="IPR028974">
    <property type="entry name" value="TSP_type-3_rpt"/>
</dbReference>
<protein>
    <submittedName>
        <fullName evidence="8">Thrombospondin type 3 repeat-containing protein</fullName>
    </submittedName>
</protein>
<dbReference type="InterPro" id="IPR050330">
    <property type="entry name" value="Bact_OuterMem_StrucFunc"/>
</dbReference>
<dbReference type="InterPro" id="IPR006664">
    <property type="entry name" value="OMP_bac"/>
</dbReference>
<feature type="domain" description="OmpA-like" evidence="7">
    <location>
        <begin position="595"/>
        <end position="710"/>
    </location>
</feature>
<dbReference type="AlphaFoldDB" id="A0A1I0W7Z5"/>
<dbReference type="InterPro" id="IPR006665">
    <property type="entry name" value="OmpA-like"/>
</dbReference>
<dbReference type="CDD" id="cd07185">
    <property type="entry name" value="OmpA_C-like"/>
    <property type="match status" value="1"/>
</dbReference>
<dbReference type="InterPro" id="IPR043781">
    <property type="entry name" value="DUF5723"/>
</dbReference>
<dbReference type="InterPro" id="IPR036737">
    <property type="entry name" value="OmpA-like_sf"/>
</dbReference>
<dbReference type="STRING" id="498292.SAMN05660845_0592"/>
<keyword evidence="2 6" id="KW-0732">Signal</keyword>
<keyword evidence="9" id="KW-1185">Reference proteome</keyword>
<dbReference type="PANTHER" id="PTHR30329:SF21">
    <property type="entry name" value="LIPOPROTEIN YIAD-RELATED"/>
    <property type="match status" value="1"/>
</dbReference>
<evidence type="ECO:0000256" key="1">
    <source>
        <dbReference type="ARBA" id="ARBA00004442"/>
    </source>
</evidence>
<dbReference type="GO" id="GO:0007155">
    <property type="term" value="P:cell adhesion"/>
    <property type="evidence" value="ECO:0007669"/>
    <property type="project" value="InterPro"/>
</dbReference>
<evidence type="ECO:0000256" key="5">
    <source>
        <dbReference type="PROSITE-ProRule" id="PRU00473"/>
    </source>
</evidence>
<dbReference type="Pfam" id="PF02412">
    <property type="entry name" value="TSP_3"/>
    <property type="match status" value="2"/>
</dbReference>
<evidence type="ECO:0000256" key="3">
    <source>
        <dbReference type="ARBA" id="ARBA00023136"/>
    </source>
</evidence>
<comment type="subcellular location">
    <subcellularLocation>
        <location evidence="1">Cell outer membrane</location>
    </subcellularLocation>
</comment>
<dbReference type="GO" id="GO:0005509">
    <property type="term" value="F:calcium ion binding"/>
    <property type="evidence" value="ECO:0007669"/>
    <property type="project" value="InterPro"/>
</dbReference>
<dbReference type="EMBL" id="FOJT01000002">
    <property type="protein sequence ID" value="SFA84437.1"/>
    <property type="molecule type" value="Genomic_DNA"/>
</dbReference>
<dbReference type="PROSITE" id="PS51123">
    <property type="entry name" value="OMPA_2"/>
    <property type="match status" value="1"/>
</dbReference>
<reference evidence="9" key="1">
    <citation type="submission" date="2016-10" db="EMBL/GenBank/DDBJ databases">
        <authorList>
            <person name="Varghese N."/>
            <person name="Submissions S."/>
        </authorList>
    </citation>
    <scope>NUCLEOTIDE SEQUENCE [LARGE SCALE GENOMIC DNA]</scope>
    <source>
        <strain evidence="9">DSM 21789</strain>
    </source>
</reference>
<dbReference type="PANTHER" id="PTHR30329">
    <property type="entry name" value="STATOR ELEMENT OF FLAGELLAR MOTOR COMPLEX"/>
    <property type="match status" value="1"/>
</dbReference>
<evidence type="ECO:0000313" key="9">
    <source>
        <dbReference type="Proteomes" id="UP000199604"/>
    </source>
</evidence>
<dbReference type="RefSeq" id="WP_091473802.1">
    <property type="nucleotide sequence ID" value="NZ_FOJT01000002.1"/>
</dbReference>
<organism evidence="8 9">
    <name type="scientific">Flavobacterium swingsii</name>
    <dbReference type="NCBI Taxonomy" id="498292"/>
    <lineage>
        <taxon>Bacteria</taxon>
        <taxon>Pseudomonadati</taxon>
        <taxon>Bacteroidota</taxon>
        <taxon>Flavobacteriia</taxon>
        <taxon>Flavobacteriales</taxon>
        <taxon>Flavobacteriaceae</taxon>
        <taxon>Flavobacterium</taxon>
    </lineage>
</organism>
<feature type="signal peptide" evidence="6">
    <location>
        <begin position="1"/>
        <end position="19"/>
    </location>
</feature>
<dbReference type="Pfam" id="PF18990">
    <property type="entry name" value="DUF5723"/>
    <property type="match status" value="1"/>
</dbReference>
<evidence type="ECO:0000256" key="4">
    <source>
        <dbReference type="ARBA" id="ARBA00023237"/>
    </source>
</evidence>
<dbReference type="PRINTS" id="PR01021">
    <property type="entry name" value="OMPADOMAIN"/>
</dbReference>
<gene>
    <name evidence="8" type="ORF">SAMN05660845_0592</name>
</gene>
<sequence>MKNKIIFLFVLTSVLSAKAQSYLGYYYDNYAGVQSALYNPASIADSRFKADINLTSFSAAVGNDYYGFSVSDLMKGGDYDFELQSKKFPSNSNNFIVNADIMGPSFMFNIAPKHALAVFTRARSIVNVRNIDGDLFNKLSSDFDASQDYSINSQNFSVVGNAWGELGLSYAAVILNKNQHFLKGGLSLKYLQGIGNAYMKANNVSLAYDNNSDNPTLNTLTTTGNLTYGGSQELENDDYEFNQNSNGFGADLGFVYEYRPNYANFSADDKDLNKYKLRFGVSVTDIGSITYKDATQRIHDLNGTRTEEQFEELSSDEYLKTFPTTYSDAKKTSLPTAIHTNIDWNFYKKFYLNLNSDMSLTSKTALNSNSIENAVSLTPRYEVKWFSFYLPLSYMQYSDFRAGFGFRAGPLFLGSGSAISNLISDESKGIDVHLGLKLPIYQGKKKDKDNDGILDKLDDCPEIAGPIENKGCPWKDTDNDTVLDKDDKCPTIAGPVQNNGCPYEDTDKDGTLDKDDKCINEAGPAENNGCPYLDTDKDGTLDKDDKCPTVTGEKDNSGCPWLDTDEDGTLDKDDKCPAVKGTIANNGCPEITEAVMKKLNDYAKTILFNSAKSTFQQQTYPILQSITAILKEYPSSNFSLEGHTDSDGATLANQTLSENRAAAVKTYLIENGIDSSRLVSVGFGESKPIAKNTTKVGKALNRRVEVKLTK</sequence>
<dbReference type="Proteomes" id="UP000199604">
    <property type="component" value="Unassembled WGS sequence"/>
</dbReference>
<dbReference type="Pfam" id="PF00691">
    <property type="entry name" value="OmpA"/>
    <property type="match status" value="1"/>
</dbReference>
<proteinExistence type="predicted"/>
<name>A0A1I0W7Z5_9FLAO</name>
<accession>A0A1I0W7Z5</accession>
<evidence type="ECO:0000313" key="8">
    <source>
        <dbReference type="EMBL" id="SFA84437.1"/>
    </source>
</evidence>
<dbReference type="Gene3D" id="4.10.1080.10">
    <property type="entry name" value="TSP type-3 repeat"/>
    <property type="match status" value="1"/>
</dbReference>
<feature type="chain" id="PRO_5011446591" evidence="6">
    <location>
        <begin position="20"/>
        <end position="710"/>
    </location>
</feature>
<evidence type="ECO:0000259" key="7">
    <source>
        <dbReference type="PROSITE" id="PS51123"/>
    </source>
</evidence>
<evidence type="ECO:0000256" key="6">
    <source>
        <dbReference type="SAM" id="SignalP"/>
    </source>
</evidence>
<keyword evidence="3 5" id="KW-0472">Membrane</keyword>
<dbReference type="SUPFAM" id="SSF103088">
    <property type="entry name" value="OmpA-like"/>
    <property type="match status" value="1"/>
</dbReference>